<protein>
    <submittedName>
        <fullName evidence="2">Uncharacterized protein</fullName>
    </submittedName>
</protein>
<organism evidence="2 3">
    <name type="scientific">Ephemerocybe angulata</name>
    <dbReference type="NCBI Taxonomy" id="980116"/>
    <lineage>
        <taxon>Eukaryota</taxon>
        <taxon>Fungi</taxon>
        <taxon>Dikarya</taxon>
        <taxon>Basidiomycota</taxon>
        <taxon>Agaricomycotina</taxon>
        <taxon>Agaricomycetes</taxon>
        <taxon>Agaricomycetidae</taxon>
        <taxon>Agaricales</taxon>
        <taxon>Agaricineae</taxon>
        <taxon>Psathyrellaceae</taxon>
        <taxon>Ephemerocybe</taxon>
    </lineage>
</organism>
<dbReference type="Proteomes" id="UP000541558">
    <property type="component" value="Unassembled WGS sequence"/>
</dbReference>
<dbReference type="AlphaFoldDB" id="A0A8H5C4R8"/>
<comment type="caution">
    <text evidence="2">The sequence shown here is derived from an EMBL/GenBank/DDBJ whole genome shotgun (WGS) entry which is preliminary data.</text>
</comment>
<evidence type="ECO:0000256" key="1">
    <source>
        <dbReference type="SAM" id="MobiDB-lite"/>
    </source>
</evidence>
<gene>
    <name evidence="2" type="ORF">D9611_010956</name>
</gene>
<feature type="compositionally biased region" description="Polar residues" evidence="1">
    <location>
        <begin position="32"/>
        <end position="62"/>
    </location>
</feature>
<evidence type="ECO:0000313" key="3">
    <source>
        <dbReference type="Proteomes" id="UP000541558"/>
    </source>
</evidence>
<name>A0A8H5C4R8_9AGAR</name>
<accession>A0A8H5C4R8</accession>
<keyword evidence="3" id="KW-1185">Reference proteome</keyword>
<feature type="region of interest" description="Disordered" evidence="1">
    <location>
        <begin position="1"/>
        <end position="74"/>
    </location>
</feature>
<feature type="compositionally biased region" description="Low complexity" evidence="1">
    <location>
        <begin position="1"/>
        <end position="20"/>
    </location>
</feature>
<proteinExistence type="predicted"/>
<dbReference type="EMBL" id="JAACJK010000064">
    <property type="protein sequence ID" value="KAF5335177.1"/>
    <property type="molecule type" value="Genomic_DNA"/>
</dbReference>
<evidence type="ECO:0000313" key="2">
    <source>
        <dbReference type="EMBL" id="KAF5335177.1"/>
    </source>
</evidence>
<sequence>MKRSSGSSESPSPGEPIEGPALKKAKMFMAAVSNSSSATSLGESDAKTSSNVSGEGQSQNWTKVEKRKKKKAAKIEAKNDVPEISSAALSVGVILLLGVDANAVNSGNIGLETAV</sequence>
<reference evidence="2 3" key="1">
    <citation type="journal article" date="2020" name="ISME J.">
        <title>Uncovering the hidden diversity of litter-decomposition mechanisms in mushroom-forming fungi.</title>
        <authorList>
            <person name="Floudas D."/>
            <person name="Bentzer J."/>
            <person name="Ahren D."/>
            <person name="Johansson T."/>
            <person name="Persson P."/>
            <person name="Tunlid A."/>
        </authorList>
    </citation>
    <scope>NUCLEOTIDE SEQUENCE [LARGE SCALE GENOMIC DNA]</scope>
    <source>
        <strain evidence="2 3">CBS 175.51</strain>
    </source>
</reference>